<keyword evidence="6" id="KW-0961">Cell wall biogenesis/degradation</keyword>
<dbReference type="RefSeq" id="WP_141849409.1">
    <property type="nucleotide sequence ID" value="NZ_BAAAPR010000001.1"/>
</dbReference>
<dbReference type="OrthoDB" id="9793335at2"/>
<dbReference type="GO" id="GO:0008360">
    <property type="term" value="P:regulation of cell shape"/>
    <property type="evidence" value="ECO:0007669"/>
    <property type="project" value="UniProtKB-KW"/>
</dbReference>
<protein>
    <submittedName>
        <fullName evidence="7">Lipid II:glycine glycyltransferase (Peptidoglycan interpeptide bridge formation enzyme)</fullName>
    </submittedName>
</protein>
<dbReference type="EMBL" id="VFMN01000001">
    <property type="protein sequence ID" value="TQJ10144.1"/>
    <property type="molecule type" value="Genomic_DNA"/>
</dbReference>
<evidence type="ECO:0000256" key="4">
    <source>
        <dbReference type="ARBA" id="ARBA00022984"/>
    </source>
</evidence>
<accession>A0A542E4F3</accession>
<evidence type="ECO:0000313" key="8">
    <source>
        <dbReference type="Proteomes" id="UP000317893"/>
    </source>
</evidence>
<evidence type="ECO:0000256" key="6">
    <source>
        <dbReference type="ARBA" id="ARBA00023316"/>
    </source>
</evidence>
<dbReference type="Gene3D" id="3.40.630.30">
    <property type="match status" value="2"/>
</dbReference>
<gene>
    <name evidence="7" type="ORF">FB458_3263</name>
</gene>
<dbReference type="PANTHER" id="PTHR36174:SF1">
    <property type="entry name" value="LIPID II:GLYCINE GLYCYLTRANSFERASE"/>
    <property type="match status" value="1"/>
</dbReference>
<keyword evidence="5" id="KW-0012">Acyltransferase</keyword>
<evidence type="ECO:0000256" key="3">
    <source>
        <dbReference type="ARBA" id="ARBA00022960"/>
    </source>
</evidence>
<keyword evidence="4" id="KW-0573">Peptidoglycan synthesis</keyword>
<keyword evidence="3" id="KW-0133">Cell shape</keyword>
<dbReference type="GO" id="GO:0071555">
    <property type="term" value="P:cell wall organization"/>
    <property type="evidence" value="ECO:0007669"/>
    <property type="project" value="UniProtKB-KW"/>
</dbReference>
<evidence type="ECO:0000313" key="7">
    <source>
        <dbReference type="EMBL" id="TQJ10144.1"/>
    </source>
</evidence>
<dbReference type="GO" id="GO:0009252">
    <property type="term" value="P:peptidoglycan biosynthetic process"/>
    <property type="evidence" value="ECO:0007669"/>
    <property type="project" value="UniProtKB-KW"/>
</dbReference>
<keyword evidence="2 7" id="KW-0808">Transferase</keyword>
<dbReference type="InterPro" id="IPR016181">
    <property type="entry name" value="Acyl_CoA_acyltransferase"/>
</dbReference>
<evidence type="ECO:0000256" key="5">
    <source>
        <dbReference type="ARBA" id="ARBA00023315"/>
    </source>
</evidence>
<dbReference type="PANTHER" id="PTHR36174">
    <property type="entry name" value="LIPID II:GLYCINE GLYCYLTRANSFERASE"/>
    <property type="match status" value="1"/>
</dbReference>
<organism evidence="7 8">
    <name type="scientific">Lapillicoccus jejuensis</name>
    <dbReference type="NCBI Taxonomy" id="402171"/>
    <lineage>
        <taxon>Bacteria</taxon>
        <taxon>Bacillati</taxon>
        <taxon>Actinomycetota</taxon>
        <taxon>Actinomycetes</taxon>
        <taxon>Micrococcales</taxon>
        <taxon>Intrasporangiaceae</taxon>
        <taxon>Lapillicoccus</taxon>
    </lineage>
</organism>
<keyword evidence="8" id="KW-1185">Reference proteome</keyword>
<dbReference type="InterPro" id="IPR003447">
    <property type="entry name" value="FEMABX"/>
</dbReference>
<dbReference type="PROSITE" id="PS51191">
    <property type="entry name" value="FEMABX"/>
    <property type="match status" value="1"/>
</dbReference>
<name>A0A542E4F3_9MICO</name>
<evidence type="ECO:0000256" key="1">
    <source>
        <dbReference type="ARBA" id="ARBA00009943"/>
    </source>
</evidence>
<proteinExistence type="inferred from homology"/>
<comment type="similarity">
    <text evidence="1">Belongs to the FemABX family.</text>
</comment>
<comment type="caution">
    <text evidence="7">The sequence shown here is derived from an EMBL/GenBank/DDBJ whole genome shotgun (WGS) entry which is preliminary data.</text>
</comment>
<dbReference type="InterPro" id="IPR050644">
    <property type="entry name" value="PG_Glycine_Bridge_Synth"/>
</dbReference>
<evidence type="ECO:0000256" key="2">
    <source>
        <dbReference type="ARBA" id="ARBA00022679"/>
    </source>
</evidence>
<dbReference type="SUPFAM" id="SSF55729">
    <property type="entry name" value="Acyl-CoA N-acyltransferases (Nat)"/>
    <property type="match status" value="2"/>
</dbReference>
<sequence>MSPAPSSPVTLRPIDAATHQAFVEAHSGSFLQTPAWGRLKNDWRAESLGWFDGSGADAPLLAAGLVLYRPVPRVNRSLAYLPEGPVLAGGWDAPYALDVLRTLRDHALAQGAFTLRIGPTAVVRRWHAATIKDAIADEQVRSLTQVPADVTDETGVRLRTLLTRLGFEHLAADEGFAAGQPQFVFQLPLEGKDEAAVLAGMNQLWRRNVKKAAKAGVEVTRGTAADLPAFHTVYTETAARDHFVPRPLSYFQRMVEVMTAEDEDRIRLYLAHHEGHLVAATTWVRVGRHTWYSYGASTSDRREVQGSTAVQWRMVQDALAAGAAVYDLRGITDTIASDDPHLGLIRFKVGTGGEAVEYAGEWDLPLRPLWHKAFGLYMARRG</sequence>
<dbReference type="AlphaFoldDB" id="A0A542E4F3"/>
<dbReference type="Proteomes" id="UP000317893">
    <property type="component" value="Unassembled WGS sequence"/>
</dbReference>
<dbReference type="Pfam" id="PF02388">
    <property type="entry name" value="FemAB"/>
    <property type="match status" value="2"/>
</dbReference>
<reference evidence="7 8" key="1">
    <citation type="submission" date="2019-06" db="EMBL/GenBank/DDBJ databases">
        <title>Sequencing the genomes of 1000 actinobacteria strains.</title>
        <authorList>
            <person name="Klenk H.-P."/>
        </authorList>
    </citation>
    <scope>NUCLEOTIDE SEQUENCE [LARGE SCALE GENOMIC DNA]</scope>
    <source>
        <strain evidence="7 8">DSM 18607</strain>
    </source>
</reference>
<dbReference type="GO" id="GO:0016755">
    <property type="term" value="F:aminoacyltransferase activity"/>
    <property type="evidence" value="ECO:0007669"/>
    <property type="project" value="InterPro"/>
</dbReference>